<keyword evidence="1" id="KW-0472">Membrane</keyword>
<evidence type="ECO:0008006" key="4">
    <source>
        <dbReference type="Google" id="ProtNLM"/>
    </source>
</evidence>
<dbReference type="InterPro" id="IPR035185">
    <property type="entry name" value="DUF5305"/>
</dbReference>
<dbReference type="Pfam" id="PF17231">
    <property type="entry name" value="DUF5305"/>
    <property type="match status" value="1"/>
</dbReference>
<dbReference type="OrthoDB" id="270764at2157"/>
<evidence type="ECO:0000313" key="2">
    <source>
        <dbReference type="EMBL" id="AHL22988.1"/>
    </source>
</evidence>
<dbReference type="STRING" id="195522.BD01_1377"/>
<keyword evidence="1" id="KW-0812">Transmembrane</keyword>
<protein>
    <recommendedName>
        <fullName evidence="4">DUF5305 domain-containing protein</fullName>
    </recommendedName>
</protein>
<dbReference type="EMBL" id="CP007264">
    <property type="protein sequence ID" value="AHL22988.1"/>
    <property type="molecule type" value="Genomic_DNA"/>
</dbReference>
<gene>
    <name evidence="2" type="ORF">BD01_1377</name>
</gene>
<name>W8NUN1_9EURY</name>
<dbReference type="HOGENOM" id="CLU_038446_2_0_2"/>
<dbReference type="AlphaFoldDB" id="W8NUN1"/>
<evidence type="ECO:0000313" key="3">
    <source>
        <dbReference type="Proteomes" id="UP000019434"/>
    </source>
</evidence>
<dbReference type="KEGG" id="tnu:BD01_1377"/>
<proteinExistence type="predicted"/>
<dbReference type="eggNOG" id="arCOG04474">
    <property type="taxonomic scope" value="Archaea"/>
</dbReference>
<sequence length="340" mass="37318">MDPALFEVLLKIRRNWLAVFLVSLLLSGALAYAYTVTPAVVRETSKVSKPLYRWGGVLNASAVVAKENPIWSLGERVSLPIYPLDVTPVLEPTLTWKIYAKSADVNVTAHMEVLYYVSYNGERLFEKVYNASSASGRNGVVLSIPVNVSDVVSRIEADVAFLKLPRFESGIEVKGDFSYSGTVEGRPVSGSGSLNGNVKVSYGSVYTFTGDAVNGTGTYTETVTFTRPVNRVKRTLLLGGSVLALALAIVALVLRFRFNPSPEEVERVRAMAELRRYGKWISTGKLPESYVHSPPKVEFPSLGDLVETAIDHGKRVIHDPERGLYFFVDGGVLYIFSPKS</sequence>
<evidence type="ECO:0000256" key="1">
    <source>
        <dbReference type="SAM" id="Phobius"/>
    </source>
</evidence>
<keyword evidence="3" id="KW-1185">Reference proteome</keyword>
<organism evidence="2 3">
    <name type="scientific">Thermococcus nautili</name>
    <dbReference type="NCBI Taxonomy" id="195522"/>
    <lineage>
        <taxon>Archaea</taxon>
        <taxon>Methanobacteriati</taxon>
        <taxon>Methanobacteriota</taxon>
        <taxon>Thermococci</taxon>
        <taxon>Thermococcales</taxon>
        <taxon>Thermococcaceae</taxon>
        <taxon>Thermococcus</taxon>
    </lineage>
</organism>
<dbReference type="RefSeq" id="WP_042691152.1">
    <property type="nucleotide sequence ID" value="NZ_CP007264.1"/>
</dbReference>
<reference evidence="2 3" key="1">
    <citation type="submission" date="2014-02" db="EMBL/GenBank/DDBJ databases">
        <title>Genome Sequence of an Hyperthermophilic Archaeon, Thermococcus nautili 30-1, producing viral vesicles.</title>
        <authorList>
            <person name="Oberto J."/>
            <person name="Gaudin M."/>
            <person name="Cossu M."/>
            <person name="Gorlas A."/>
            <person name="Slesarev A."/>
            <person name="Marguet E."/>
            <person name="Forterre P."/>
        </authorList>
    </citation>
    <scope>NUCLEOTIDE SEQUENCE [LARGE SCALE GENOMIC DNA]</scope>
    <source>
        <strain evidence="2 3">30-1</strain>
    </source>
</reference>
<keyword evidence="1" id="KW-1133">Transmembrane helix</keyword>
<accession>W8NUN1</accession>
<feature type="transmembrane region" description="Helical" evidence="1">
    <location>
        <begin position="236"/>
        <end position="254"/>
    </location>
</feature>
<dbReference type="GeneID" id="24957234"/>
<dbReference type="Proteomes" id="UP000019434">
    <property type="component" value="Chromosome"/>
</dbReference>